<organism evidence="1 2">
    <name type="scientific">Lottiidibacillus patelloidae</name>
    <dbReference type="NCBI Taxonomy" id="2670334"/>
    <lineage>
        <taxon>Bacteria</taxon>
        <taxon>Bacillati</taxon>
        <taxon>Bacillota</taxon>
        <taxon>Bacilli</taxon>
        <taxon>Bacillales</taxon>
        <taxon>Bacillaceae</taxon>
        <taxon>Lottiidibacillus</taxon>
    </lineage>
</organism>
<dbReference type="EMBL" id="NPIA01000002">
    <property type="protein sequence ID" value="OZM57993.1"/>
    <property type="molecule type" value="Genomic_DNA"/>
</dbReference>
<reference evidence="1 2" key="2">
    <citation type="submission" date="2017-09" db="EMBL/GenBank/DDBJ databases">
        <title>Bacillus patelloidae sp. nov., isolated from the intestinal tract of a marine limpet.</title>
        <authorList>
            <person name="Liu R."/>
            <person name="Dong C."/>
            <person name="Shao Z."/>
        </authorList>
    </citation>
    <scope>NUCLEOTIDE SEQUENCE [LARGE SCALE GENOMIC DNA]</scope>
    <source>
        <strain evidence="1 2">SA5d-4</strain>
    </source>
</reference>
<evidence type="ECO:0008006" key="3">
    <source>
        <dbReference type="Google" id="ProtNLM"/>
    </source>
</evidence>
<accession>A0A263BW74</accession>
<dbReference type="AlphaFoldDB" id="A0A263BW74"/>
<evidence type="ECO:0000313" key="2">
    <source>
        <dbReference type="Proteomes" id="UP000217083"/>
    </source>
</evidence>
<dbReference type="SUPFAM" id="SSF81301">
    <property type="entry name" value="Nucleotidyltransferase"/>
    <property type="match status" value="1"/>
</dbReference>
<evidence type="ECO:0000313" key="1">
    <source>
        <dbReference type="EMBL" id="OZM57993.1"/>
    </source>
</evidence>
<dbReference type="Proteomes" id="UP000217083">
    <property type="component" value="Unassembled WGS sequence"/>
</dbReference>
<proteinExistence type="predicted"/>
<dbReference type="SUPFAM" id="SSF81631">
    <property type="entry name" value="PAP/OAS1 substrate-binding domain"/>
    <property type="match status" value="1"/>
</dbReference>
<reference evidence="2" key="1">
    <citation type="submission" date="2017-08" db="EMBL/GenBank/DDBJ databases">
        <authorList>
            <person name="Huang Z."/>
        </authorList>
    </citation>
    <scope>NUCLEOTIDE SEQUENCE [LARGE SCALE GENOMIC DNA]</scope>
    <source>
        <strain evidence="2">SA5d-4</strain>
    </source>
</reference>
<dbReference type="Pfam" id="PF04439">
    <property type="entry name" value="Adenyl_transf"/>
    <property type="match status" value="1"/>
</dbReference>
<protein>
    <recommendedName>
        <fullName evidence="3">Polymerase nucleotidyl transferase domain-containing protein</fullName>
    </recommendedName>
</protein>
<comment type="caution">
    <text evidence="1">The sequence shown here is derived from an EMBL/GenBank/DDBJ whole genome shotgun (WGS) entry which is preliminary data.</text>
</comment>
<sequence>MGLENKHKERDINLPRYRQSLINAIEKDLLNDENIIAIYYGGSIGNGDTDLYSDIDLRIVVIKENFEEYRLNKKNRAKRWGNVLYYEDYHWASHSVAHFEGFIKVDSFYYTMNDLQPSIWLQNIKIVHDPKGIMKSILDKSKRLSYQPTIEEFESWQSKFFAHAHEVYRGVMRGELFYALNYLDALRLAIVKGWYMELGIQPNNPGYWAKIEGVRSPLEDWQLSLLEDWYSEKKPSAILDVIKKMLPEFRKTNKRLCKKLKAEENTELIDKIFNLIL</sequence>
<dbReference type="Gene3D" id="1.20.120.330">
    <property type="entry name" value="Nucleotidyltransferases domain 2"/>
    <property type="match status" value="1"/>
</dbReference>
<name>A0A263BW74_9BACI</name>
<gene>
    <name evidence="1" type="ORF">CIB95_04215</name>
</gene>
<dbReference type="InterPro" id="IPR007530">
    <property type="entry name" value="Aminoglycoside_adenylylTfrase"/>
</dbReference>
<dbReference type="Gene3D" id="3.30.460.10">
    <property type="entry name" value="Beta Polymerase, domain 2"/>
    <property type="match status" value="1"/>
</dbReference>
<dbReference type="InterPro" id="IPR043519">
    <property type="entry name" value="NT_sf"/>
</dbReference>
<keyword evidence="2" id="KW-1185">Reference proteome</keyword>